<feature type="chain" id="PRO_5030138112" description="Lipoprotein" evidence="1">
    <location>
        <begin position="21"/>
        <end position="543"/>
    </location>
</feature>
<sequence>MNYFVGMRALVVGMSGLVLAACVPDPVVLPTEQTNGGTEQNGSGEADFSASSLLQTGGIYFSSLFTSYEVTTFRRHFANFDDPENRDVYRLAMSYEHWQLDGENQSNHKIVYGLNLNDDFDINAFAMPIVHSSGPTPEEAQIFSYNDGDVIEITEPGSRFTIDEHGTVAIRYESYPWSGLDLIAQPLPVAGNTIPSGLSWAIKPGAVFRDDAKALHAQLVYADNRLYGFEVPVLDGITFCTPVYGMLGENCTNNLEELIAGPADPNDGGTFFLEDGTIEVVYDGQRQHAGNWSQKNLENGDTLYVIGDSFFSYTPSPANYTLSILLSGGKIYWGKWLDKGTMLVLSGSSFASTISDEDPRAKAYSVATYETTMFRAWNKTAVEDIAANLGVAFGKGRTPWGRETWIQYERFPDCTNANEIGDVPTAYFHVGFMNGVDGVTSDIHEFWFNYSVEKSNNDRDFSSREFAQKVVVAQDGSCSLTNADFVDETREVTGLPLVMGEDEITTLLSGFYDSPIEKTSISVLFEFSIETATGMYAFKGINR</sequence>
<evidence type="ECO:0000256" key="1">
    <source>
        <dbReference type="SAM" id="SignalP"/>
    </source>
</evidence>
<evidence type="ECO:0008006" key="4">
    <source>
        <dbReference type="Google" id="ProtNLM"/>
    </source>
</evidence>
<dbReference type="AlphaFoldDB" id="A0A5S9Q7X1"/>
<organism evidence="2 3">
    <name type="scientific">BD1-7 clade bacterium</name>
    <dbReference type="NCBI Taxonomy" id="2029982"/>
    <lineage>
        <taxon>Bacteria</taxon>
        <taxon>Pseudomonadati</taxon>
        <taxon>Pseudomonadota</taxon>
        <taxon>Gammaproteobacteria</taxon>
        <taxon>Cellvibrionales</taxon>
        <taxon>Spongiibacteraceae</taxon>
        <taxon>BD1-7 clade</taxon>
    </lineage>
</organism>
<proteinExistence type="predicted"/>
<reference evidence="2 3" key="1">
    <citation type="submission" date="2019-11" db="EMBL/GenBank/DDBJ databases">
        <authorList>
            <person name="Holert J."/>
        </authorList>
    </citation>
    <scope>NUCLEOTIDE SEQUENCE [LARGE SCALE GENOMIC DNA]</scope>
    <source>
        <strain evidence="2">BC5_2</strain>
    </source>
</reference>
<gene>
    <name evidence="2" type="ORF">DPBNPPHM_01278</name>
</gene>
<feature type="signal peptide" evidence="1">
    <location>
        <begin position="1"/>
        <end position="20"/>
    </location>
</feature>
<evidence type="ECO:0000313" key="2">
    <source>
        <dbReference type="EMBL" id="CAA0109354.1"/>
    </source>
</evidence>
<dbReference type="EMBL" id="CACSII010000016">
    <property type="protein sequence ID" value="CAA0109354.1"/>
    <property type="molecule type" value="Genomic_DNA"/>
</dbReference>
<evidence type="ECO:0000313" key="3">
    <source>
        <dbReference type="Proteomes" id="UP000434580"/>
    </source>
</evidence>
<keyword evidence="1" id="KW-0732">Signal</keyword>
<dbReference type="Proteomes" id="UP000434580">
    <property type="component" value="Unassembled WGS sequence"/>
</dbReference>
<protein>
    <recommendedName>
        <fullName evidence="4">Lipoprotein</fullName>
    </recommendedName>
</protein>
<accession>A0A5S9Q7X1</accession>
<dbReference type="OrthoDB" id="9861604at2"/>
<name>A0A5S9Q7X1_9GAMM</name>